<sequence length="184" mass="20678">MALLCCYYFRLKSPKGRENYRKTIEEQMKTSVSNLIKENDFLEELLRDGQKKLIDGMELPADTATNRALSENIFVLVACIVNRIPIILCGKSGCSKASSVQIVISNLKGKKSRTKYFQTLPELVSVSYQGSQNCTSESVLKIFKRAEKYLKAKNDTDQLLPVIVFDEIGLAELSPHNPLKVLVT</sequence>
<dbReference type="GO" id="GO:0016887">
    <property type="term" value="F:ATP hydrolysis activity"/>
    <property type="evidence" value="ECO:0007669"/>
    <property type="project" value="InterPro"/>
</dbReference>
<organism evidence="1 3">
    <name type="scientific">Didymodactylos carnosus</name>
    <dbReference type="NCBI Taxonomy" id="1234261"/>
    <lineage>
        <taxon>Eukaryota</taxon>
        <taxon>Metazoa</taxon>
        <taxon>Spiralia</taxon>
        <taxon>Gnathifera</taxon>
        <taxon>Rotifera</taxon>
        <taxon>Eurotatoria</taxon>
        <taxon>Bdelloidea</taxon>
        <taxon>Philodinida</taxon>
        <taxon>Philodinidae</taxon>
        <taxon>Didymodactylos</taxon>
    </lineage>
</organism>
<evidence type="ECO:0008006" key="4">
    <source>
        <dbReference type="Google" id="ProtNLM"/>
    </source>
</evidence>
<dbReference type="Gene3D" id="3.40.50.300">
    <property type="entry name" value="P-loop containing nucleotide triphosphate hydrolases"/>
    <property type="match status" value="1"/>
</dbReference>
<dbReference type="PANTHER" id="PTHR22605:SF1">
    <property type="entry name" value="RZ-TYPE DOMAIN-CONTAINING PROTEIN"/>
    <property type="match status" value="1"/>
</dbReference>
<reference evidence="1" key="1">
    <citation type="submission" date="2021-02" db="EMBL/GenBank/DDBJ databases">
        <authorList>
            <person name="Nowell W R."/>
        </authorList>
    </citation>
    <scope>NUCLEOTIDE SEQUENCE</scope>
</reference>
<evidence type="ECO:0000313" key="2">
    <source>
        <dbReference type="EMBL" id="CAF4302122.1"/>
    </source>
</evidence>
<dbReference type="EMBL" id="CAJOBA010057669">
    <property type="protein sequence ID" value="CAF4302122.1"/>
    <property type="molecule type" value="Genomic_DNA"/>
</dbReference>
<dbReference type="AlphaFoldDB" id="A0A8S2FMN3"/>
<name>A0A8S2FMN3_9BILA</name>
<dbReference type="EMBL" id="CAJNOK010035578">
    <property type="protein sequence ID" value="CAF1514684.1"/>
    <property type="molecule type" value="Genomic_DNA"/>
</dbReference>
<protein>
    <recommendedName>
        <fullName evidence="4">Ring finger protein 213</fullName>
    </recommendedName>
</protein>
<evidence type="ECO:0000313" key="1">
    <source>
        <dbReference type="EMBL" id="CAF1514684.1"/>
    </source>
</evidence>
<gene>
    <name evidence="1" type="ORF">OVA965_LOCUS37526</name>
    <name evidence="2" type="ORF">TMI583_LOCUS38612</name>
</gene>
<dbReference type="Proteomes" id="UP000677228">
    <property type="component" value="Unassembled WGS sequence"/>
</dbReference>
<dbReference type="GO" id="GO:0004842">
    <property type="term" value="F:ubiquitin-protein transferase activity"/>
    <property type="evidence" value="ECO:0007669"/>
    <property type="project" value="InterPro"/>
</dbReference>
<dbReference type="Proteomes" id="UP000682733">
    <property type="component" value="Unassembled WGS sequence"/>
</dbReference>
<evidence type="ECO:0000313" key="3">
    <source>
        <dbReference type="Proteomes" id="UP000677228"/>
    </source>
</evidence>
<dbReference type="InterPro" id="IPR031248">
    <property type="entry name" value="RNF213"/>
</dbReference>
<dbReference type="InterPro" id="IPR027417">
    <property type="entry name" value="P-loop_NTPase"/>
</dbReference>
<proteinExistence type="predicted"/>
<comment type="caution">
    <text evidence="1">The sequence shown here is derived from an EMBL/GenBank/DDBJ whole genome shotgun (WGS) entry which is preliminary data.</text>
</comment>
<accession>A0A8S2FMN3</accession>
<dbReference type="PANTHER" id="PTHR22605">
    <property type="entry name" value="RZ-TYPE DOMAIN-CONTAINING PROTEIN"/>
    <property type="match status" value="1"/>
</dbReference>